<protein>
    <submittedName>
        <fullName evidence="1">Uncharacterized protein</fullName>
    </submittedName>
</protein>
<proteinExistence type="predicted"/>
<name>A0ACD5WR89_AVESA</name>
<keyword evidence="2" id="KW-1185">Reference proteome</keyword>
<sequence>MASTDAHLSLLSLPRAVPITAATTQTARQVEEEAEKAMSGVGTVSGAVVADTTVDVVAGAAPAPTMAPCYFCGDTPAVVYCRADAAGLCLPCDRHVHGANTVSSRHARAPLCAACRAAGASVRRGAARFLCSDCDFDENRCGAGQDGEPPPLLLHDRGTVEGYTGCPSVGELAAILGVIVHGLGGEKAVADEAWWAVWEEPRVLSFEDVIVPTTSCHGLQPLLTSSSPKSRSPPCGELDGEVLRQLGELAKSEAAAAYVEAEPAGHLLPPWASSGYGFGHGGFGDLGTEAVSEEAASITVPHQHHEDQAWDRSSGVLLPEPSLSSFVEIAEVCPALSRVDVASGGQHDHHPSSPAATATPAPEAEAAQLQPKIGGGYDVAYPDRSMVISRYKEKRKNRIFGKQIRYESRKARADGRLRVKGRFAKSGEI</sequence>
<evidence type="ECO:0000313" key="2">
    <source>
        <dbReference type="Proteomes" id="UP001732700"/>
    </source>
</evidence>
<organism evidence="1 2">
    <name type="scientific">Avena sativa</name>
    <name type="common">Oat</name>
    <dbReference type="NCBI Taxonomy" id="4498"/>
    <lineage>
        <taxon>Eukaryota</taxon>
        <taxon>Viridiplantae</taxon>
        <taxon>Streptophyta</taxon>
        <taxon>Embryophyta</taxon>
        <taxon>Tracheophyta</taxon>
        <taxon>Spermatophyta</taxon>
        <taxon>Magnoliopsida</taxon>
        <taxon>Liliopsida</taxon>
        <taxon>Poales</taxon>
        <taxon>Poaceae</taxon>
        <taxon>BOP clade</taxon>
        <taxon>Pooideae</taxon>
        <taxon>Poodae</taxon>
        <taxon>Poeae</taxon>
        <taxon>Poeae Chloroplast Group 1 (Aveneae type)</taxon>
        <taxon>Aveninae</taxon>
        <taxon>Avena</taxon>
    </lineage>
</organism>
<dbReference type="EnsemblPlants" id="AVESA.00010b.r2.4CG1261390.1">
    <property type="protein sequence ID" value="AVESA.00010b.r2.4CG1261390.1.CDS"/>
    <property type="gene ID" value="AVESA.00010b.r2.4CG1261390"/>
</dbReference>
<reference evidence="1" key="1">
    <citation type="submission" date="2021-05" db="EMBL/GenBank/DDBJ databases">
        <authorList>
            <person name="Scholz U."/>
            <person name="Mascher M."/>
            <person name="Fiebig A."/>
        </authorList>
    </citation>
    <scope>NUCLEOTIDE SEQUENCE [LARGE SCALE GENOMIC DNA]</scope>
</reference>
<reference evidence="1" key="2">
    <citation type="submission" date="2025-09" db="UniProtKB">
        <authorList>
            <consortium name="EnsemblPlants"/>
        </authorList>
    </citation>
    <scope>IDENTIFICATION</scope>
</reference>
<dbReference type="Proteomes" id="UP001732700">
    <property type="component" value="Chromosome 4C"/>
</dbReference>
<accession>A0ACD5WR89</accession>
<evidence type="ECO:0000313" key="1">
    <source>
        <dbReference type="EnsemblPlants" id="AVESA.00010b.r2.4CG1261390.1.CDS"/>
    </source>
</evidence>